<dbReference type="AlphaFoldDB" id="A0A2U3D644"/>
<reference evidence="1 2" key="1">
    <citation type="submission" date="2016-11" db="EMBL/GenBank/DDBJ databases">
        <title>Comparative genomics of Acidibacillus ferroxidans species.</title>
        <authorList>
            <person name="Oliveira G."/>
            <person name="Nunes G."/>
            <person name="Oliveira R."/>
            <person name="Araujo F."/>
            <person name="Salim A."/>
            <person name="Scholte L."/>
            <person name="Morais D."/>
            <person name="Nancucheo I."/>
            <person name="Johnson D.B."/>
            <person name="Grail B."/>
            <person name="Bittencourt J."/>
            <person name="Valadares R."/>
        </authorList>
    </citation>
    <scope>NUCLEOTIDE SEQUENCE [LARGE SCALE GENOMIC DNA]</scope>
    <source>
        <strain evidence="1 2">Y002</strain>
    </source>
</reference>
<organism evidence="1 2">
    <name type="scientific">Sulfoacidibacillus thermotolerans</name>
    <name type="common">Acidibacillus sulfuroxidans</name>
    <dbReference type="NCBI Taxonomy" id="1765684"/>
    <lineage>
        <taxon>Bacteria</taxon>
        <taxon>Bacillati</taxon>
        <taxon>Bacillota</taxon>
        <taxon>Bacilli</taxon>
        <taxon>Bacillales</taxon>
        <taxon>Alicyclobacillaceae</taxon>
        <taxon>Sulfoacidibacillus</taxon>
    </lineage>
</organism>
<dbReference type="EMBL" id="MPDK01000028">
    <property type="protein sequence ID" value="PWI56739.1"/>
    <property type="molecule type" value="Genomic_DNA"/>
</dbReference>
<sequence>MQLQASALLRCKTLHFYSAINTAGLNSISPGLTPGLYADQSQWASYDLDSLNIDGFIAITPISTTTTISVTGDNIVGFMAYYGTCVNGSASNDVSIIEGWGKSLNTLQFSDSGDDCSN</sequence>
<proteinExistence type="predicted"/>
<evidence type="ECO:0000313" key="1">
    <source>
        <dbReference type="EMBL" id="PWI56739.1"/>
    </source>
</evidence>
<name>A0A2U3D644_SULT2</name>
<dbReference type="Proteomes" id="UP000245380">
    <property type="component" value="Unassembled WGS sequence"/>
</dbReference>
<comment type="caution">
    <text evidence="1">The sequence shown here is derived from an EMBL/GenBank/DDBJ whole genome shotgun (WGS) entry which is preliminary data.</text>
</comment>
<gene>
    <name evidence="1" type="ORF">BM613_12250</name>
</gene>
<protein>
    <submittedName>
        <fullName evidence="1">Uncharacterized protein</fullName>
    </submittedName>
</protein>
<keyword evidence="2" id="KW-1185">Reference proteome</keyword>
<evidence type="ECO:0000313" key="2">
    <source>
        <dbReference type="Proteomes" id="UP000245380"/>
    </source>
</evidence>
<accession>A0A2U3D644</accession>
<dbReference type="OrthoDB" id="2370898at2"/>